<evidence type="ECO:0000313" key="8">
    <source>
        <dbReference type="EMBL" id="MST35363.1"/>
    </source>
</evidence>
<gene>
    <name evidence="8" type="ORF">GHK86_21855</name>
</gene>
<dbReference type="Gene3D" id="3.40.1050.10">
    <property type="entry name" value="Carbonic anhydrase"/>
    <property type="match status" value="1"/>
</dbReference>
<comment type="function">
    <text evidence="6">Catalyzes the reversible hydration of carbon dioxide to form bicarbonate.</text>
</comment>
<comment type="caution">
    <text evidence="8">The sequence shown here is derived from an EMBL/GenBank/DDBJ whole genome shotgun (WGS) entry which is preliminary data.</text>
</comment>
<dbReference type="PANTHER" id="PTHR43175">
    <property type="entry name" value="CARBONIC ANHYDRASE"/>
    <property type="match status" value="1"/>
</dbReference>
<comment type="similarity">
    <text evidence="2">Belongs to the beta-class carbonic anhydrase family.</text>
</comment>
<evidence type="ECO:0000256" key="6">
    <source>
        <dbReference type="ARBA" id="ARBA00024993"/>
    </source>
</evidence>
<evidence type="ECO:0000256" key="4">
    <source>
        <dbReference type="ARBA" id="ARBA00022723"/>
    </source>
</evidence>
<keyword evidence="9" id="KW-1185">Reference proteome</keyword>
<dbReference type="EMBL" id="WJHE01001668">
    <property type="protein sequence ID" value="MST35363.1"/>
    <property type="molecule type" value="Genomic_DNA"/>
</dbReference>
<dbReference type="PANTHER" id="PTHR43175:SF3">
    <property type="entry name" value="CARBON DISULFIDE HYDROLASE"/>
    <property type="match status" value="1"/>
</dbReference>
<comment type="cofactor">
    <cofactor evidence="1">
        <name>Zn(2+)</name>
        <dbReference type="ChEBI" id="CHEBI:29105"/>
    </cofactor>
</comment>
<name>A0ABW9R3U4_9ACTN</name>
<accession>A0ABW9R3U4</accession>
<evidence type="ECO:0000313" key="9">
    <source>
        <dbReference type="Proteomes" id="UP000437736"/>
    </source>
</evidence>
<dbReference type="Proteomes" id="UP000437736">
    <property type="component" value="Unassembled WGS sequence"/>
</dbReference>
<dbReference type="EC" id="4.2.1.1" evidence="3"/>
<keyword evidence="4" id="KW-0479">Metal-binding</keyword>
<evidence type="ECO:0000256" key="5">
    <source>
        <dbReference type="ARBA" id="ARBA00022833"/>
    </source>
</evidence>
<keyword evidence="5" id="KW-0862">Zinc</keyword>
<dbReference type="Pfam" id="PF00484">
    <property type="entry name" value="Pro_CA"/>
    <property type="match status" value="1"/>
</dbReference>
<protein>
    <recommendedName>
        <fullName evidence="3">carbonic anhydrase</fullName>
        <ecNumber evidence="3">4.2.1.1</ecNumber>
    </recommendedName>
</protein>
<evidence type="ECO:0000256" key="2">
    <source>
        <dbReference type="ARBA" id="ARBA00006217"/>
    </source>
</evidence>
<dbReference type="SMART" id="SM00947">
    <property type="entry name" value="Pro_CA"/>
    <property type="match status" value="1"/>
</dbReference>
<proteinExistence type="inferred from homology"/>
<dbReference type="CDD" id="cd03379">
    <property type="entry name" value="beta_CA_cladeD"/>
    <property type="match status" value="1"/>
</dbReference>
<reference evidence="8 9" key="1">
    <citation type="submission" date="2019-11" db="EMBL/GenBank/DDBJ databases">
        <title>Acidiferrimicrobium australis gen. nov., sp. nov., an acidophilic and obligately heterotrophic, member of the Actinobacteria that catalyses dissimilatory oxido- reduction of iron isolated from metal-rich acidic water in Chile.</title>
        <authorList>
            <person name="Gonzalez D."/>
            <person name="Huber K."/>
            <person name="Hedrich S."/>
            <person name="Rojas-Villalobos C."/>
            <person name="Quatrini R."/>
            <person name="Dinamarca M.A."/>
            <person name="Schwarz A."/>
            <person name="Canales C."/>
            <person name="Nancucheo I."/>
        </authorList>
    </citation>
    <scope>NUCLEOTIDE SEQUENCE [LARGE SCALE GENOMIC DNA]</scope>
    <source>
        <strain evidence="8 9">USS-CCA1</strain>
    </source>
</reference>
<evidence type="ECO:0000256" key="3">
    <source>
        <dbReference type="ARBA" id="ARBA00012925"/>
    </source>
</evidence>
<comment type="catalytic activity">
    <reaction evidence="7">
        <text>hydrogencarbonate + H(+) = CO2 + H2O</text>
        <dbReference type="Rhea" id="RHEA:10748"/>
        <dbReference type="ChEBI" id="CHEBI:15377"/>
        <dbReference type="ChEBI" id="CHEBI:15378"/>
        <dbReference type="ChEBI" id="CHEBI:16526"/>
        <dbReference type="ChEBI" id="CHEBI:17544"/>
        <dbReference type="EC" id="4.2.1.1"/>
    </reaction>
</comment>
<organism evidence="8 9">
    <name type="scientific">Acidiferrimicrobium australe</name>
    <dbReference type="NCBI Taxonomy" id="2664430"/>
    <lineage>
        <taxon>Bacteria</taxon>
        <taxon>Bacillati</taxon>
        <taxon>Actinomycetota</taxon>
        <taxon>Acidimicrobiia</taxon>
        <taxon>Acidimicrobiales</taxon>
        <taxon>Acidimicrobiaceae</taxon>
        <taxon>Acidiferrimicrobium</taxon>
    </lineage>
</organism>
<evidence type="ECO:0000256" key="1">
    <source>
        <dbReference type="ARBA" id="ARBA00001947"/>
    </source>
</evidence>
<dbReference type="InterPro" id="IPR036874">
    <property type="entry name" value="Carbonic_anhydrase_sf"/>
</dbReference>
<sequence length="165" mass="18184">MTGTDDLLDRNRAYAGGHTGADLPAQPRLRVAVLTCMDARVLPARALGLTEGDAHVIRNAGGLATDDAVRSLVLSQRLLGTEEILVVHHTRCGMEGLREEELLSALEDETGRRPGFDLGGFEDVEEDVRRTVARLRDEPFLLHRRIRGFVYEIETGRLREVAGEG</sequence>
<dbReference type="InterPro" id="IPR001765">
    <property type="entry name" value="Carbonic_anhydrase"/>
</dbReference>
<evidence type="ECO:0000256" key="7">
    <source>
        <dbReference type="ARBA" id="ARBA00048348"/>
    </source>
</evidence>
<dbReference type="SUPFAM" id="SSF53056">
    <property type="entry name" value="beta-carbonic anhydrase, cab"/>
    <property type="match status" value="1"/>
</dbReference>